<dbReference type="GO" id="GO:0005737">
    <property type="term" value="C:cytoplasm"/>
    <property type="evidence" value="ECO:0007669"/>
    <property type="project" value="TreeGrafter"/>
</dbReference>
<dbReference type="GO" id="GO:0017150">
    <property type="term" value="F:tRNA dihydrouridine synthase activity"/>
    <property type="evidence" value="ECO:0007669"/>
    <property type="project" value="TreeGrafter"/>
</dbReference>
<protein>
    <submittedName>
        <fullName evidence="1">Uncharacterized protein</fullName>
    </submittedName>
</protein>
<accession>A0AAD4XXW8</accession>
<sequence>MEVLQLGFELNSRIDGGEIWWRNCSRRRPRRSSETLKLRFDAGNVWVVVQAYAVVATGASSVMVGRGALWNASIFSPEGKLPWEEVKREHVRKSFTWDNCIKSTKHTLREVISHYSSLKLPQGKAAIKSDTLADLAFISLISQGMFASKNLTPSQPEIGLPLLIQMLVVLE</sequence>
<organism evidence="1 2">
    <name type="scientific">Papaver atlanticum</name>
    <dbReference type="NCBI Taxonomy" id="357466"/>
    <lineage>
        <taxon>Eukaryota</taxon>
        <taxon>Viridiplantae</taxon>
        <taxon>Streptophyta</taxon>
        <taxon>Embryophyta</taxon>
        <taxon>Tracheophyta</taxon>
        <taxon>Spermatophyta</taxon>
        <taxon>Magnoliopsida</taxon>
        <taxon>Ranunculales</taxon>
        <taxon>Papaveraceae</taxon>
        <taxon>Papaveroideae</taxon>
        <taxon>Papaver</taxon>
    </lineage>
</organism>
<gene>
    <name evidence="1" type="ORF">MKW98_017074</name>
</gene>
<name>A0AAD4XXW8_9MAGN</name>
<comment type="caution">
    <text evidence="1">The sequence shown here is derived from an EMBL/GenBank/DDBJ whole genome shotgun (WGS) entry which is preliminary data.</text>
</comment>
<dbReference type="AlphaFoldDB" id="A0AAD4XXW8"/>
<dbReference type="Proteomes" id="UP001202328">
    <property type="component" value="Unassembled WGS sequence"/>
</dbReference>
<dbReference type="PANTHER" id="PTHR45936">
    <property type="entry name" value="TRNA-DIHYDROURIDINE(20) SYNTHASE [NAD(P)+]-LIKE"/>
    <property type="match status" value="1"/>
</dbReference>
<evidence type="ECO:0000313" key="1">
    <source>
        <dbReference type="EMBL" id="KAI3960350.1"/>
    </source>
</evidence>
<evidence type="ECO:0000313" key="2">
    <source>
        <dbReference type="Proteomes" id="UP001202328"/>
    </source>
</evidence>
<proteinExistence type="predicted"/>
<reference evidence="1" key="1">
    <citation type="submission" date="2022-04" db="EMBL/GenBank/DDBJ databases">
        <title>A functionally conserved STORR gene fusion in Papaver species that diverged 16.8 million years ago.</title>
        <authorList>
            <person name="Catania T."/>
        </authorList>
    </citation>
    <scope>NUCLEOTIDE SEQUENCE</scope>
    <source>
        <strain evidence="1">S-188037</strain>
    </source>
</reference>
<dbReference type="SUPFAM" id="SSF51395">
    <property type="entry name" value="FMN-linked oxidoreductases"/>
    <property type="match status" value="1"/>
</dbReference>
<dbReference type="InterPro" id="IPR052582">
    <property type="entry name" value="tRNA-DUS-like"/>
</dbReference>
<keyword evidence="2" id="KW-1185">Reference proteome</keyword>
<dbReference type="PANTHER" id="PTHR45936:SF1">
    <property type="entry name" value="TRNA-DIHYDROURIDINE(20) SYNTHASE [NAD(P)+]-LIKE"/>
    <property type="match status" value="1"/>
</dbReference>
<dbReference type="EMBL" id="JAJJMB010000948">
    <property type="protein sequence ID" value="KAI3960350.1"/>
    <property type="molecule type" value="Genomic_DNA"/>
</dbReference>